<evidence type="ECO:0000313" key="3">
    <source>
        <dbReference type="Proteomes" id="UP000034224"/>
    </source>
</evidence>
<evidence type="ECO:0000256" key="1">
    <source>
        <dbReference type="ARBA" id="ARBA00009981"/>
    </source>
</evidence>
<comment type="caution">
    <text evidence="2">The sequence shown here is derived from an EMBL/GenBank/DDBJ whole genome shotgun (WGS) entry which is preliminary data.</text>
</comment>
<dbReference type="NCBIfam" id="TIGR01552">
    <property type="entry name" value="phd_fam"/>
    <property type="match status" value="1"/>
</dbReference>
<name>A0A0G1W8L3_9BACT</name>
<evidence type="ECO:0000313" key="2">
    <source>
        <dbReference type="EMBL" id="KKW14990.1"/>
    </source>
</evidence>
<accession>A0A0G1W8L3</accession>
<dbReference type="EMBL" id="LCQK01000002">
    <property type="protein sequence ID" value="KKW14990.1"/>
    <property type="molecule type" value="Genomic_DNA"/>
</dbReference>
<dbReference type="InterPro" id="IPR036165">
    <property type="entry name" value="YefM-like_sf"/>
</dbReference>
<reference evidence="2 3" key="1">
    <citation type="journal article" date="2015" name="Nature">
        <title>rRNA introns, odd ribosomes, and small enigmatic genomes across a large radiation of phyla.</title>
        <authorList>
            <person name="Brown C.T."/>
            <person name="Hug L.A."/>
            <person name="Thomas B.C."/>
            <person name="Sharon I."/>
            <person name="Castelle C.J."/>
            <person name="Singh A."/>
            <person name="Wilkins M.J."/>
            <person name="Williams K.H."/>
            <person name="Banfield J.F."/>
        </authorList>
    </citation>
    <scope>NUCLEOTIDE SEQUENCE [LARGE SCALE GENOMIC DNA]</scope>
</reference>
<gene>
    <name evidence="2" type="ORF">UY55_C0002G0046</name>
</gene>
<proteinExistence type="inferred from homology"/>
<comment type="similarity">
    <text evidence="1">Belongs to the phD/YefM antitoxin family.</text>
</comment>
<organism evidence="2 3">
    <name type="scientific">Candidatus Jorgensenbacteria bacterium GW2011_GWB1_50_10</name>
    <dbReference type="NCBI Taxonomy" id="1618665"/>
    <lineage>
        <taxon>Bacteria</taxon>
        <taxon>Candidatus Joergenseniibacteriota</taxon>
    </lineage>
</organism>
<dbReference type="SUPFAM" id="SSF143120">
    <property type="entry name" value="YefM-like"/>
    <property type="match status" value="1"/>
</dbReference>
<protein>
    <recommendedName>
        <fullName evidence="4">Antitoxin</fullName>
    </recommendedName>
</protein>
<sequence>MKNNIVGLKELRENIENYIAQVKKGKSFIVVRRSKPVLKVSSPDDEGLWETVADFTKINKNGVAARDVLKELRKLNARS</sequence>
<evidence type="ECO:0008006" key="4">
    <source>
        <dbReference type="Google" id="ProtNLM"/>
    </source>
</evidence>
<dbReference type="STRING" id="1618665.UY55_C0002G0046"/>
<dbReference type="AlphaFoldDB" id="A0A0G1W8L3"/>
<dbReference type="Proteomes" id="UP000034224">
    <property type="component" value="Unassembled WGS sequence"/>
</dbReference>